<evidence type="ECO:0000256" key="5">
    <source>
        <dbReference type="ARBA" id="ARBA00022723"/>
    </source>
</evidence>
<dbReference type="PRINTS" id="PR00463">
    <property type="entry name" value="EP450I"/>
</dbReference>
<keyword evidence="4" id="KW-0349">Heme</keyword>
<dbReference type="InterPro" id="IPR002401">
    <property type="entry name" value="Cyt_P450_E_grp-I"/>
</dbReference>
<evidence type="ECO:0000256" key="3">
    <source>
        <dbReference type="ARBA" id="ARBA00010617"/>
    </source>
</evidence>
<keyword evidence="6" id="KW-0560">Oxidoreductase</keyword>
<organism evidence="9 10">
    <name type="scientific">Asterophora parasitica</name>
    <dbReference type="NCBI Taxonomy" id="117018"/>
    <lineage>
        <taxon>Eukaryota</taxon>
        <taxon>Fungi</taxon>
        <taxon>Dikarya</taxon>
        <taxon>Basidiomycota</taxon>
        <taxon>Agaricomycotina</taxon>
        <taxon>Agaricomycetes</taxon>
        <taxon>Agaricomycetidae</taxon>
        <taxon>Agaricales</taxon>
        <taxon>Tricholomatineae</taxon>
        <taxon>Lyophyllaceae</taxon>
        <taxon>Asterophora</taxon>
    </lineage>
</organism>
<keyword evidence="10" id="KW-1185">Reference proteome</keyword>
<comment type="pathway">
    <text evidence="2">Secondary metabolite biosynthesis.</text>
</comment>
<sequence>MSLAKGGILSVKIMGRPMIIINSAKVMNELDKQGAVYSDRPKLEMGGELLGYSQTLVLVAYGARFRTFRKHFSRHFGSLLSMERHIPIVEYETRRFLKRTLAGPEKLMINLRKFTGGIIMQLTYGYEVQDGEDPFVALIEDANDHFSAATVPGAFIVDFFPSIKNLPEWLPGMGFMALAREWAQATAAGTARPSFVSESLENEKGLSASDIEDIKLAASSMYGGGADTTVSAEYAFFLAMVLNPDVQMKAQAEIDAVIGNDRLPTLADRPDLPYINSIVSEVLRWNSVAPTGMFPTPLSFISRAYP</sequence>
<dbReference type="PANTHER" id="PTHR46300">
    <property type="entry name" value="P450, PUTATIVE (EUROFUNG)-RELATED-RELATED"/>
    <property type="match status" value="1"/>
</dbReference>
<dbReference type="InterPro" id="IPR036396">
    <property type="entry name" value="Cyt_P450_sf"/>
</dbReference>
<dbReference type="OrthoDB" id="2789670at2759"/>
<dbReference type="InterPro" id="IPR050364">
    <property type="entry name" value="Cytochrome_P450_fung"/>
</dbReference>
<accession>A0A9P7G7Y1</accession>
<dbReference type="GO" id="GO:0020037">
    <property type="term" value="F:heme binding"/>
    <property type="evidence" value="ECO:0007669"/>
    <property type="project" value="InterPro"/>
</dbReference>
<dbReference type="GO" id="GO:0016705">
    <property type="term" value="F:oxidoreductase activity, acting on paired donors, with incorporation or reduction of molecular oxygen"/>
    <property type="evidence" value="ECO:0007669"/>
    <property type="project" value="InterPro"/>
</dbReference>
<evidence type="ECO:0000256" key="8">
    <source>
        <dbReference type="ARBA" id="ARBA00023033"/>
    </source>
</evidence>
<dbReference type="Pfam" id="PF00067">
    <property type="entry name" value="p450"/>
    <property type="match status" value="1"/>
</dbReference>
<evidence type="ECO:0000256" key="2">
    <source>
        <dbReference type="ARBA" id="ARBA00005179"/>
    </source>
</evidence>
<dbReference type="PANTHER" id="PTHR46300:SF7">
    <property type="entry name" value="P450, PUTATIVE (EUROFUNG)-RELATED"/>
    <property type="match status" value="1"/>
</dbReference>
<protein>
    <recommendedName>
        <fullName evidence="11">Cytochrome P450</fullName>
    </recommendedName>
</protein>
<comment type="similarity">
    <text evidence="3">Belongs to the cytochrome P450 family.</text>
</comment>
<name>A0A9P7G7Y1_9AGAR</name>
<dbReference type="Proteomes" id="UP000775547">
    <property type="component" value="Unassembled WGS sequence"/>
</dbReference>
<evidence type="ECO:0000256" key="1">
    <source>
        <dbReference type="ARBA" id="ARBA00001971"/>
    </source>
</evidence>
<dbReference type="SUPFAM" id="SSF48264">
    <property type="entry name" value="Cytochrome P450"/>
    <property type="match status" value="1"/>
</dbReference>
<comment type="cofactor">
    <cofactor evidence="1">
        <name>heme</name>
        <dbReference type="ChEBI" id="CHEBI:30413"/>
    </cofactor>
</comment>
<comment type="caution">
    <text evidence="9">The sequence shown here is derived from an EMBL/GenBank/DDBJ whole genome shotgun (WGS) entry which is preliminary data.</text>
</comment>
<proteinExistence type="inferred from homology"/>
<dbReference type="AlphaFoldDB" id="A0A9P7G7Y1"/>
<evidence type="ECO:0000313" key="9">
    <source>
        <dbReference type="EMBL" id="KAG5642132.1"/>
    </source>
</evidence>
<keyword evidence="8" id="KW-0503">Monooxygenase</keyword>
<dbReference type="Gene3D" id="1.10.630.10">
    <property type="entry name" value="Cytochrome P450"/>
    <property type="match status" value="1"/>
</dbReference>
<dbReference type="GO" id="GO:0004497">
    <property type="term" value="F:monooxygenase activity"/>
    <property type="evidence" value="ECO:0007669"/>
    <property type="project" value="UniProtKB-KW"/>
</dbReference>
<evidence type="ECO:0008006" key="11">
    <source>
        <dbReference type="Google" id="ProtNLM"/>
    </source>
</evidence>
<evidence type="ECO:0000313" key="10">
    <source>
        <dbReference type="Proteomes" id="UP000775547"/>
    </source>
</evidence>
<evidence type="ECO:0000256" key="7">
    <source>
        <dbReference type="ARBA" id="ARBA00023004"/>
    </source>
</evidence>
<keyword evidence="7" id="KW-0408">Iron</keyword>
<dbReference type="InterPro" id="IPR001128">
    <property type="entry name" value="Cyt_P450"/>
</dbReference>
<dbReference type="EMBL" id="JABCKV010000214">
    <property type="protein sequence ID" value="KAG5642132.1"/>
    <property type="molecule type" value="Genomic_DNA"/>
</dbReference>
<evidence type="ECO:0000256" key="6">
    <source>
        <dbReference type="ARBA" id="ARBA00023002"/>
    </source>
</evidence>
<reference evidence="9" key="2">
    <citation type="submission" date="2021-10" db="EMBL/GenBank/DDBJ databases">
        <title>Phylogenomics reveals ancestral predisposition of the termite-cultivated fungus Termitomyces towards a domesticated lifestyle.</title>
        <authorList>
            <person name="Auxier B."/>
            <person name="Grum-Grzhimaylo A."/>
            <person name="Cardenas M.E."/>
            <person name="Lodge J.D."/>
            <person name="Laessoe T."/>
            <person name="Pedersen O."/>
            <person name="Smith M.E."/>
            <person name="Kuyper T.W."/>
            <person name="Franco-Molano E.A."/>
            <person name="Baroni T.J."/>
            <person name="Aanen D.K."/>
        </authorList>
    </citation>
    <scope>NUCLEOTIDE SEQUENCE</scope>
    <source>
        <strain evidence="9">AP01</strain>
        <tissue evidence="9">Mycelium</tissue>
    </source>
</reference>
<gene>
    <name evidence="9" type="ORF">DXG03_003582</name>
</gene>
<dbReference type="GO" id="GO:0005506">
    <property type="term" value="F:iron ion binding"/>
    <property type="evidence" value="ECO:0007669"/>
    <property type="project" value="InterPro"/>
</dbReference>
<keyword evidence="5" id="KW-0479">Metal-binding</keyword>
<reference evidence="9" key="1">
    <citation type="submission" date="2020-07" db="EMBL/GenBank/DDBJ databases">
        <authorList>
            <person name="Nieuwenhuis M."/>
            <person name="Van De Peppel L.J.J."/>
        </authorList>
    </citation>
    <scope>NUCLEOTIDE SEQUENCE</scope>
    <source>
        <strain evidence="9">AP01</strain>
        <tissue evidence="9">Mycelium</tissue>
    </source>
</reference>
<evidence type="ECO:0000256" key="4">
    <source>
        <dbReference type="ARBA" id="ARBA00022617"/>
    </source>
</evidence>